<accession>U6H5Z1</accession>
<dbReference type="EMBL" id="HG708512">
    <property type="protein sequence ID" value="CDI87875.1"/>
    <property type="molecule type" value="Genomic_DNA"/>
</dbReference>
<reference evidence="3" key="1">
    <citation type="submission" date="2013-10" db="EMBL/GenBank/DDBJ databases">
        <title>Genomic analysis of the causative agents of coccidiosis in chickens.</title>
        <authorList>
            <person name="Reid A.J."/>
            <person name="Blake D."/>
            <person name="Billington K."/>
            <person name="Browne H."/>
            <person name="Dunn M."/>
            <person name="Hung S."/>
            <person name="Kawahara F."/>
            <person name="Miranda-Saavedra D."/>
            <person name="Mourier T."/>
            <person name="Nagra H."/>
            <person name="Otto T.D."/>
            <person name="Rawlings N."/>
            <person name="Sanchez A."/>
            <person name="Sanders M."/>
            <person name="Subramaniam C."/>
            <person name="Tay Y."/>
            <person name="Dear P."/>
            <person name="Doerig C."/>
            <person name="Gruber A."/>
            <person name="Parkinson J."/>
            <person name="Shirley M."/>
            <person name="Wan K.L."/>
            <person name="Berriman M."/>
            <person name="Tomley F."/>
            <person name="Pain A."/>
        </authorList>
    </citation>
    <scope>NUCLEOTIDE SEQUENCE [LARGE SCALE GENOMIC DNA]</scope>
    <source>
        <strain evidence="3">Houghton</strain>
    </source>
</reference>
<protein>
    <submittedName>
        <fullName evidence="3">Uncharacterized protein</fullName>
    </submittedName>
</protein>
<organism evidence="3 4">
    <name type="scientific">Eimeria praecox</name>
    <dbReference type="NCBI Taxonomy" id="51316"/>
    <lineage>
        <taxon>Eukaryota</taxon>
        <taxon>Sar</taxon>
        <taxon>Alveolata</taxon>
        <taxon>Apicomplexa</taxon>
        <taxon>Conoidasida</taxon>
        <taxon>Coccidia</taxon>
        <taxon>Eucoccidiorida</taxon>
        <taxon>Eimeriorina</taxon>
        <taxon>Eimeriidae</taxon>
        <taxon>Eimeria</taxon>
    </lineage>
</organism>
<feature type="coiled-coil region" evidence="1">
    <location>
        <begin position="49"/>
        <end position="76"/>
    </location>
</feature>
<evidence type="ECO:0000313" key="4">
    <source>
        <dbReference type="Proteomes" id="UP000018201"/>
    </source>
</evidence>
<dbReference type="Proteomes" id="UP000018201">
    <property type="component" value="Unassembled WGS sequence"/>
</dbReference>
<dbReference type="AlphaFoldDB" id="U6H5Z1"/>
<feature type="compositionally biased region" description="Basic and acidic residues" evidence="2">
    <location>
        <begin position="40"/>
        <end position="49"/>
    </location>
</feature>
<proteinExistence type="predicted"/>
<reference evidence="3" key="2">
    <citation type="submission" date="2013-10" db="EMBL/GenBank/DDBJ databases">
        <authorList>
            <person name="Aslett M."/>
        </authorList>
    </citation>
    <scope>NUCLEOTIDE SEQUENCE [LARGE SCALE GENOMIC DNA]</scope>
    <source>
        <strain evidence="3">Houghton</strain>
    </source>
</reference>
<dbReference type="OrthoDB" id="345629at2759"/>
<keyword evidence="1" id="KW-0175">Coiled coil</keyword>
<evidence type="ECO:0000313" key="3">
    <source>
        <dbReference type="EMBL" id="CDI87875.1"/>
    </source>
</evidence>
<dbReference type="VEuPathDB" id="ToxoDB:EPH_0066190"/>
<feature type="region of interest" description="Disordered" evidence="2">
    <location>
        <begin position="1"/>
        <end position="49"/>
    </location>
</feature>
<keyword evidence="4" id="KW-1185">Reference proteome</keyword>
<name>U6H5Z1_9EIME</name>
<sequence>MSEIVAYNRDAAGHLPESKRTEPSRDTNPPAAGVGLVAPKNRDHDAEGRKDLEMNYARMEHEIAELRRQMAAQMSMGQRPAPQRHIAYEDGKNMRNFLDLLELEFIELGIRAQQWGEEQRRYLKDDPD</sequence>
<evidence type="ECO:0000256" key="1">
    <source>
        <dbReference type="SAM" id="Coils"/>
    </source>
</evidence>
<gene>
    <name evidence="3" type="ORF">EPH_0066190</name>
</gene>
<feature type="compositionally biased region" description="Basic and acidic residues" evidence="2">
    <location>
        <begin position="16"/>
        <end position="25"/>
    </location>
</feature>
<evidence type="ECO:0000256" key="2">
    <source>
        <dbReference type="SAM" id="MobiDB-lite"/>
    </source>
</evidence>